<keyword evidence="1" id="KW-0472">Membrane</keyword>
<sequence length="88" mass="9865">MALLWWHSHVRFPTQFHMTWLHSLYAIQIGCGLVVMRPYKYGRSVDMNTVSALADGIVMFISTIGTLAASASFALGNLVRFTFVNILT</sequence>
<keyword evidence="1" id="KW-1133">Transmembrane helix</keyword>
<reference evidence="2 3" key="2">
    <citation type="journal article" date="2022" name="Mol. Biol. Evol.">
        <title>Comparative Genomics Reveals Insights into the Divergent Evolution of Astigmatic Mites and Household Pest Adaptations.</title>
        <authorList>
            <person name="Xiong Q."/>
            <person name="Wan A.T."/>
            <person name="Liu X."/>
            <person name="Fung C.S."/>
            <person name="Xiao X."/>
            <person name="Malainual N."/>
            <person name="Hou J."/>
            <person name="Wang L."/>
            <person name="Wang M."/>
            <person name="Yang K.Y."/>
            <person name="Cui Y."/>
            <person name="Leung E.L."/>
            <person name="Nong W."/>
            <person name="Shin S.K."/>
            <person name="Au S.W."/>
            <person name="Jeong K.Y."/>
            <person name="Chew F.T."/>
            <person name="Hui J.H."/>
            <person name="Leung T.F."/>
            <person name="Tungtrongchitr A."/>
            <person name="Zhong N."/>
            <person name="Liu Z."/>
            <person name="Tsui S.K."/>
        </authorList>
    </citation>
    <scope>NUCLEOTIDE SEQUENCE [LARGE SCALE GENOMIC DNA]</scope>
    <source>
        <strain evidence="2">Derp</strain>
    </source>
</reference>
<comment type="caution">
    <text evidence="2">The sequence shown here is derived from an EMBL/GenBank/DDBJ whole genome shotgun (WGS) entry which is preliminary data.</text>
</comment>
<feature type="transmembrane region" description="Helical" evidence="1">
    <location>
        <begin position="57"/>
        <end position="79"/>
    </location>
</feature>
<proteinExistence type="predicted"/>
<evidence type="ECO:0000313" key="2">
    <source>
        <dbReference type="EMBL" id="KAH9412756.1"/>
    </source>
</evidence>
<dbReference type="Proteomes" id="UP000887458">
    <property type="component" value="Unassembled WGS sequence"/>
</dbReference>
<protein>
    <submittedName>
        <fullName evidence="2">Uncharacterized protein</fullName>
    </submittedName>
</protein>
<evidence type="ECO:0000313" key="3">
    <source>
        <dbReference type="Proteomes" id="UP000887458"/>
    </source>
</evidence>
<keyword evidence="1" id="KW-0812">Transmembrane</keyword>
<feature type="transmembrane region" description="Helical" evidence="1">
    <location>
        <begin position="20"/>
        <end position="36"/>
    </location>
</feature>
<organism evidence="2 3">
    <name type="scientific">Dermatophagoides pteronyssinus</name>
    <name type="common">European house dust mite</name>
    <dbReference type="NCBI Taxonomy" id="6956"/>
    <lineage>
        <taxon>Eukaryota</taxon>
        <taxon>Metazoa</taxon>
        <taxon>Ecdysozoa</taxon>
        <taxon>Arthropoda</taxon>
        <taxon>Chelicerata</taxon>
        <taxon>Arachnida</taxon>
        <taxon>Acari</taxon>
        <taxon>Acariformes</taxon>
        <taxon>Sarcoptiformes</taxon>
        <taxon>Astigmata</taxon>
        <taxon>Psoroptidia</taxon>
        <taxon>Analgoidea</taxon>
        <taxon>Pyroglyphidae</taxon>
        <taxon>Dermatophagoidinae</taxon>
        <taxon>Dermatophagoides</taxon>
    </lineage>
</organism>
<evidence type="ECO:0000256" key="1">
    <source>
        <dbReference type="SAM" id="Phobius"/>
    </source>
</evidence>
<keyword evidence="3" id="KW-1185">Reference proteome</keyword>
<accession>A0ABQ8IR08</accession>
<reference evidence="2 3" key="1">
    <citation type="journal article" date="2018" name="J. Allergy Clin. Immunol.">
        <title>High-quality assembly of Dermatophagoides pteronyssinus genome and transcriptome reveals a wide range of novel allergens.</title>
        <authorList>
            <person name="Liu X.Y."/>
            <person name="Yang K.Y."/>
            <person name="Wang M.Q."/>
            <person name="Kwok J.S."/>
            <person name="Zeng X."/>
            <person name="Yang Z."/>
            <person name="Xiao X.J."/>
            <person name="Lau C.P."/>
            <person name="Li Y."/>
            <person name="Huang Z.M."/>
            <person name="Ba J.G."/>
            <person name="Yim A.K."/>
            <person name="Ouyang C.Y."/>
            <person name="Ngai S.M."/>
            <person name="Chan T.F."/>
            <person name="Leung E.L."/>
            <person name="Liu L."/>
            <person name="Liu Z.G."/>
            <person name="Tsui S.K."/>
        </authorList>
    </citation>
    <scope>NUCLEOTIDE SEQUENCE [LARGE SCALE GENOMIC DNA]</scope>
    <source>
        <strain evidence="2">Derp</strain>
    </source>
</reference>
<gene>
    <name evidence="2" type="ORF">DERP_009737</name>
</gene>
<name>A0ABQ8IR08_DERPT</name>
<dbReference type="EMBL" id="NJHN03000128">
    <property type="protein sequence ID" value="KAH9412756.1"/>
    <property type="molecule type" value="Genomic_DNA"/>
</dbReference>